<dbReference type="RefSeq" id="WP_354553692.1">
    <property type="nucleotide sequence ID" value="NZ_JBEPSM010000004.1"/>
</dbReference>
<evidence type="ECO:0000313" key="1">
    <source>
        <dbReference type="EMBL" id="MET4636149.1"/>
    </source>
</evidence>
<accession>A0ABV2R4D2</accession>
<dbReference type="Proteomes" id="UP001549321">
    <property type="component" value="Unassembled WGS sequence"/>
</dbReference>
<dbReference type="EMBL" id="JBEPSM010000004">
    <property type="protein sequence ID" value="MET4636149.1"/>
    <property type="molecule type" value="Genomic_DNA"/>
</dbReference>
<proteinExistence type="predicted"/>
<gene>
    <name evidence="1" type="ORF">ABIE08_004107</name>
</gene>
<name>A0ABV2R4D2_9HYPH</name>
<reference evidence="1 2" key="1">
    <citation type="submission" date="2024-06" db="EMBL/GenBank/DDBJ databases">
        <title>Sorghum-associated microbial communities from plants grown in Nebraska, USA.</title>
        <authorList>
            <person name="Schachtman D."/>
        </authorList>
    </citation>
    <scope>NUCLEOTIDE SEQUENCE [LARGE SCALE GENOMIC DNA]</scope>
    <source>
        <strain evidence="1 2">3207</strain>
    </source>
</reference>
<evidence type="ECO:0000313" key="2">
    <source>
        <dbReference type="Proteomes" id="UP001549321"/>
    </source>
</evidence>
<protein>
    <submittedName>
        <fullName evidence="1">Uncharacterized protein</fullName>
    </submittedName>
</protein>
<keyword evidence="2" id="KW-1185">Reference proteome</keyword>
<comment type="caution">
    <text evidence="1">The sequence shown here is derived from an EMBL/GenBank/DDBJ whole genome shotgun (WGS) entry which is preliminary data.</text>
</comment>
<organism evidence="1 2">
    <name type="scientific">Kaistia defluvii</name>
    <dbReference type="NCBI Taxonomy" id="410841"/>
    <lineage>
        <taxon>Bacteria</taxon>
        <taxon>Pseudomonadati</taxon>
        <taxon>Pseudomonadota</taxon>
        <taxon>Alphaproteobacteria</taxon>
        <taxon>Hyphomicrobiales</taxon>
        <taxon>Kaistiaceae</taxon>
        <taxon>Kaistia</taxon>
    </lineage>
</organism>
<sequence length="122" mass="12537">MKIRLTKNLEPLRASALARLDEMAGEQLHPLTSSPIAALRARKLAEAKRVLGGEGGAPLLTAEAVAKGLPVAELASSVVAKAAADAAALTAIETRRQATQAAIRSAPHPAAIEAALEEFLNG</sequence>